<proteinExistence type="predicted"/>
<keyword evidence="4" id="KW-0508">mRNA splicing</keyword>
<dbReference type="EMBL" id="LRBP01000022">
    <property type="protein sequence ID" value="OII72414.1"/>
    <property type="molecule type" value="Genomic_DNA"/>
</dbReference>
<evidence type="ECO:0000256" key="1">
    <source>
        <dbReference type="ARBA" id="ARBA00004123"/>
    </source>
</evidence>
<dbReference type="GeneID" id="39977202"/>
<keyword evidence="7" id="KW-1185">Reference proteome</keyword>
<gene>
    <name evidence="6" type="ORF">cubi_00409</name>
</gene>
<dbReference type="Pfam" id="PF05700">
    <property type="entry name" value="BCAS2"/>
    <property type="match status" value="1"/>
</dbReference>
<dbReference type="GO" id="GO:0005681">
    <property type="term" value="C:spliceosomal complex"/>
    <property type="evidence" value="ECO:0007669"/>
    <property type="project" value="UniProtKB-KW"/>
</dbReference>
<protein>
    <submittedName>
        <fullName evidence="6">Uncharacterized protein</fullName>
    </submittedName>
</protein>
<dbReference type="GO" id="GO:0008380">
    <property type="term" value="P:RNA splicing"/>
    <property type="evidence" value="ECO:0007669"/>
    <property type="project" value="UniProtKB-KW"/>
</dbReference>
<comment type="caution">
    <text evidence="6">The sequence shown here is derived from an EMBL/GenBank/DDBJ whole genome shotgun (WGS) entry which is preliminary data.</text>
</comment>
<sequence>MEDGIGVICGKEGDYGDKLVNKYDVLSYIDSISPEEMQYANKLVKDELSSVLSGLKNEGEKKEKNYLEKKKAEIEFNKREEQPEIEDKTMGKIKRISSEIQYNYITRVNLQLLKEFGDEAWDDQVKKLKSLKQKFQEEQNNLKKCMKQISLNRKKKQLEFRENQLGPLLDDLKRIQNENNSLVKTLLKIRKENRK</sequence>
<dbReference type="VEuPathDB" id="CryptoDB:cubi_00409"/>
<organism evidence="6 7">
    <name type="scientific">Cryptosporidium ubiquitum</name>
    <dbReference type="NCBI Taxonomy" id="857276"/>
    <lineage>
        <taxon>Eukaryota</taxon>
        <taxon>Sar</taxon>
        <taxon>Alveolata</taxon>
        <taxon>Apicomplexa</taxon>
        <taxon>Conoidasida</taxon>
        <taxon>Coccidia</taxon>
        <taxon>Eucoccidiorida</taxon>
        <taxon>Eimeriorina</taxon>
        <taxon>Cryptosporidiidae</taxon>
        <taxon>Cryptosporidium</taxon>
    </lineage>
</organism>
<name>A0A1J4MDW4_9CRYT</name>
<evidence type="ECO:0000313" key="6">
    <source>
        <dbReference type="EMBL" id="OII72414.1"/>
    </source>
</evidence>
<dbReference type="Proteomes" id="UP000186176">
    <property type="component" value="Unassembled WGS sequence"/>
</dbReference>
<evidence type="ECO:0000256" key="5">
    <source>
        <dbReference type="ARBA" id="ARBA00023242"/>
    </source>
</evidence>
<evidence type="ECO:0000256" key="3">
    <source>
        <dbReference type="ARBA" id="ARBA00022728"/>
    </source>
</evidence>
<keyword evidence="5" id="KW-0539">Nucleus</keyword>
<evidence type="ECO:0000256" key="2">
    <source>
        <dbReference type="ARBA" id="ARBA00022664"/>
    </source>
</evidence>
<dbReference type="OrthoDB" id="205794at2759"/>
<accession>A0A1J4MDW4</accession>
<dbReference type="RefSeq" id="XP_028873912.1">
    <property type="nucleotide sequence ID" value="XM_029017423.1"/>
</dbReference>
<comment type="subcellular location">
    <subcellularLocation>
        <location evidence="1">Nucleus</location>
    </subcellularLocation>
</comment>
<keyword evidence="2" id="KW-0507">mRNA processing</keyword>
<dbReference type="GO" id="GO:0006397">
    <property type="term" value="P:mRNA processing"/>
    <property type="evidence" value="ECO:0007669"/>
    <property type="project" value="UniProtKB-KW"/>
</dbReference>
<evidence type="ECO:0000256" key="4">
    <source>
        <dbReference type="ARBA" id="ARBA00023187"/>
    </source>
</evidence>
<dbReference type="InterPro" id="IPR008409">
    <property type="entry name" value="SPF27"/>
</dbReference>
<reference evidence="6 7" key="1">
    <citation type="submission" date="2016-10" db="EMBL/GenBank/DDBJ databases">
        <title>Reductive evolution of mitochondrial metabolism and differential evolution of invasion-related proteins in Cryptosporidium.</title>
        <authorList>
            <person name="Liu S."/>
            <person name="Roellig D.M."/>
            <person name="Guo Y."/>
            <person name="Li N."/>
            <person name="Frace M.A."/>
            <person name="Tang K."/>
            <person name="Zhang L."/>
            <person name="Feng Y."/>
            <person name="Xiao L."/>
        </authorList>
    </citation>
    <scope>NUCLEOTIDE SEQUENCE [LARGE SCALE GENOMIC DNA]</scope>
    <source>
        <strain evidence="6">39726</strain>
    </source>
</reference>
<dbReference type="AlphaFoldDB" id="A0A1J4MDW4"/>
<evidence type="ECO:0000313" key="7">
    <source>
        <dbReference type="Proteomes" id="UP000186176"/>
    </source>
</evidence>
<keyword evidence="3" id="KW-0747">Spliceosome</keyword>